<evidence type="ECO:0000313" key="2">
    <source>
        <dbReference type="EMBL" id="JAT40245.1"/>
    </source>
</evidence>
<feature type="compositionally biased region" description="Basic and acidic residues" evidence="1">
    <location>
        <begin position="154"/>
        <end position="164"/>
    </location>
</feature>
<protein>
    <submittedName>
        <fullName evidence="2">Uncharacterized protein</fullName>
    </submittedName>
</protein>
<feature type="region of interest" description="Disordered" evidence="1">
    <location>
        <begin position="1"/>
        <end position="127"/>
    </location>
</feature>
<reference evidence="2" key="1">
    <citation type="submission" date="2015-07" db="EMBL/GenBank/DDBJ databases">
        <title>Transcriptome Assembly of Anthurium amnicola.</title>
        <authorList>
            <person name="Suzuki J."/>
        </authorList>
    </citation>
    <scope>NUCLEOTIDE SEQUENCE</scope>
</reference>
<feature type="compositionally biased region" description="Low complexity" evidence="1">
    <location>
        <begin position="10"/>
        <end position="21"/>
    </location>
</feature>
<proteinExistence type="predicted"/>
<feature type="compositionally biased region" description="Basic and acidic residues" evidence="1">
    <location>
        <begin position="117"/>
        <end position="127"/>
    </location>
</feature>
<dbReference type="AlphaFoldDB" id="A0A1D1XCW1"/>
<name>A0A1D1XCW1_9ARAE</name>
<dbReference type="EMBL" id="GDJX01027691">
    <property type="protein sequence ID" value="JAT40245.1"/>
    <property type="molecule type" value="Transcribed_RNA"/>
</dbReference>
<feature type="region of interest" description="Disordered" evidence="1">
    <location>
        <begin position="145"/>
        <end position="186"/>
    </location>
</feature>
<gene>
    <name evidence="2" type="ORF">g.43096</name>
</gene>
<accession>A0A1D1XCW1</accession>
<organism evidence="2">
    <name type="scientific">Anthurium amnicola</name>
    <dbReference type="NCBI Taxonomy" id="1678845"/>
    <lineage>
        <taxon>Eukaryota</taxon>
        <taxon>Viridiplantae</taxon>
        <taxon>Streptophyta</taxon>
        <taxon>Embryophyta</taxon>
        <taxon>Tracheophyta</taxon>
        <taxon>Spermatophyta</taxon>
        <taxon>Magnoliopsida</taxon>
        <taxon>Liliopsida</taxon>
        <taxon>Araceae</taxon>
        <taxon>Pothoideae</taxon>
        <taxon>Potheae</taxon>
        <taxon>Anthurium</taxon>
    </lineage>
</organism>
<sequence>MPGVSEDHQQQQQQQHQQQQQQRRRRRRYGAGALHPEKPPKIRREPLSDHLRPGGCRFLQAGRPDADRPHRHRLQAPPGSHRGSPLSQEPGPPGQDRPQEAGVQAVRAPARQLQEPQGHRPPADAGRRGFLPAEAVAAGDPVAERAGLPGADAEQPRHPADPRPLRPPAAPRRGLGGGARHRPEGVLPAPVAEGHARGLASPSAAAPVPRHLPRRLLPRPLLRCFLLIRTTSSCSLPPVRPSPLLPLPINSVCHLLVSSPRLVAVIAILSLFSEMELSTVHRRCSSLHLTI</sequence>
<evidence type="ECO:0000256" key="1">
    <source>
        <dbReference type="SAM" id="MobiDB-lite"/>
    </source>
</evidence>
<feature type="compositionally biased region" description="Basic and acidic residues" evidence="1">
    <location>
        <begin position="35"/>
        <end position="52"/>
    </location>
</feature>